<name>L0K160_9EURY</name>
<dbReference type="EMBL" id="CP003929">
    <property type="protein sequence ID" value="AGB37843.1"/>
    <property type="molecule type" value="Genomic_DNA"/>
</dbReference>
<sequence length="329" mass="34880">MTPTRRDVLKLAGTTTAIATVGTTGAATVARQDDELPAYGRWLTLEDGALEFTYLDWAALEEFVADELEAAEPDEEVPAEYEADPMIAPVSEGALGTYLYAGLDLAQYRLGRLLDDGETFESTVEELLRTPAAFVALGAIDPAEIDARLTAEPEAGFITQLERTDGIGAYDVYTPVDADDAAIAVDEDALVVATESEDPIAALETIVDAADGETERAIEDSEPFSWVLESAGDGDAVVGQYGPEAGTEGLADFEFEELEDAEAIVSSLTVEDAETSTGEFAAVVDEPDEPALEALLGASGENQSVEVDGDRVTATATWREEAVTVPRVR</sequence>
<dbReference type="AlphaFoldDB" id="L0K160"/>
<reference evidence="1 2" key="1">
    <citation type="submission" date="2012-11" db="EMBL/GenBank/DDBJ databases">
        <title>FINISHED of Natronococcus occultus SP4, DSM 3396.</title>
        <authorList>
            <consortium name="DOE Joint Genome Institute"/>
            <person name="Eisen J."/>
            <person name="Huntemann M."/>
            <person name="Wei C.-L."/>
            <person name="Han J."/>
            <person name="Detter J.C."/>
            <person name="Han C."/>
            <person name="Tapia R."/>
            <person name="Chen A."/>
            <person name="Kyrpides N."/>
            <person name="Mavromatis K."/>
            <person name="Markowitz V."/>
            <person name="Szeto E."/>
            <person name="Ivanova N."/>
            <person name="Mikhailova N."/>
            <person name="Ovchinnikova G."/>
            <person name="Pagani I."/>
            <person name="Pati A."/>
            <person name="Goodwin L."/>
            <person name="Nordberg H.P."/>
            <person name="Cantor M.N."/>
            <person name="Hua S.X."/>
            <person name="Woyke T."/>
            <person name="Eisen J."/>
            <person name="Klenk H.-P."/>
            <person name="Klenk H.-P."/>
        </authorList>
    </citation>
    <scope>NUCLEOTIDE SEQUENCE [LARGE SCALE GENOMIC DNA]</scope>
    <source>
        <strain evidence="1 2">SP4</strain>
    </source>
</reference>
<dbReference type="GeneID" id="14403741"/>
<keyword evidence="2" id="KW-1185">Reference proteome</keyword>
<dbReference type="InterPro" id="IPR006311">
    <property type="entry name" value="TAT_signal"/>
</dbReference>
<dbReference type="Proteomes" id="UP000010878">
    <property type="component" value="Chromosome"/>
</dbReference>
<dbReference type="KEGG" id="nou:Natoc_2057"/>
<dbReference type="eggNOG" id="arCOG09132">
    <property type="taxonomic scope" value="Archaea"/>
</dbReference>
<dbReference type="HOGENOM" id="CLU_793704_0_0_2"/>
<dbReference type="PROSITE" id="PS51318">
    <property type="entry name" value="TAT"/>
    <property type="match status" value="1"/>
</dbReference>
<dbReference type="OrthoDB" id="163320at2157"/>
<dbReference type="RefSeq" id="WP_015321287.1">
    <property type="nucleotide sequence ID" value="NC_019974.1"/>
</dbReference>
<evidence type="ECO:0000313" key="2">
    <source>
        <dbReference type="Proteomes" id="UP000010878"/>
    </source>
</evidence>
<gene>
    <name evidence="1" type="ORF">Natoc_2057</name>
</gene>
<dbReference type="STRING" id="694430.Natoc_2057"/>
<proteinExistence type="predicted"/>
<protein>
    <submittedName>
        <fullName evidence="1">Uncharacterized protein</fullName>
    </submittedName>
</protein>
<organism evidence="1 2">
    <name type="scientific">Natronococcus occultus SP4</name>
    <dbReference type="NCBI Taxonomy" id="694430"/>
    <lineage>
        <taxon>Archaea</taxon>
        <taxon>Methanobacteriati</taxon>
        <taxon>Methanobacteriota</taxon>
        <taxon>Stenosarchaea group</taxon>
        <taxon>Halobacteria</taxon>
        <taxon>Halobacteriales</taxon>
        <taxon>Natrialbaceae</taxon>
        <taxon>Natronococcus</taxon>
    </lineage>
</organism>
<evidence type="ECO:0000313" key="1">
    <source>
        <dbReference type="EMBL" id="AGB37843.1"/>
    </source>
</evidence>
<accession>L0K160</accession>